<dbReference type="InParanoid" id="A0A0H2RKE5"/>
<dbReference type="FunCoup" id="A0A0H2RKE5">
    <property type="interactions" value="16"/>
</dbReference>
<name>A0A0H2RKE5_9AGAM</name>
<evidence type="ECO:0000313" key="2">
    <source>
        <dbReference type="EMBL" id="KLO12097.1"/>
    </source>
</evidence>
<accession>A0A0H2RKE5</accession>
<gene>
    <name evidence="2" type="ORF">SCHPADRAFT_437860</name>
</gene>
<dbReference type="GO" id="GO:0005811">
    <property type="term" value="C:lipid droplet"/>
    <property type="evidence" value="ECO:0007669"/>
    <property type="project" value="TreeGrafter"/>
</dbReference>
<dbReference type="AlphaFoldDB" id="A0A0H2RKE5"/>
<evidence type="ECO:0000256" key="1">
    <source>
        <dbReference type="SAM" id="MobiDB-lite"/>
    </source>
</evidence>
<evidence type="ECO:0008006" key="4">
    <source>
        <dbReference type="Google" id="ProtNLM"/>
    </source>
</evidence>
<proteinExistence type="predicted"/>
<dbReference type="Pfam" id="PF09804">
    <property type="entry name" value="DENND11"/>
    <property type="match status" value="1"/>
</dbReference>
<evidence type="ECO:0000313" key="3">
    <source>
        <dbReference type="Proteomes" id="UP000053477"/>
    </source>
</evidence>
<feature type="region of interest" description="Disordered" evidence="1">
    <location>
        <begin position="122"/>
        <end position="146"/>
    </location>
</feature>
<dbReference type="PANTHER" id="PTHR28153:SF1">
    <property type="entry name" value="DUF4484 DOMAIN-CONTAINING PROTEIN"/>
    <property type="match status" value="1"/>
</dbReference>
<feature type="region of interest" description="Disordered" evidence="1">
    <location>
        <begin position="496"/>
        <end position="533"/>
    </location>
</feature>
<organism evidence="2 3">
    <name type="scientific">Schizopora paradoxa</name>
    <dbReference type="NCBI Taxonomy" id="27342"/>
    <lineage>
        <taxon>Eukaryota</taxon>
        <taxon>Fungi</taxon>
        <taxon>Dikarya</taxon>
        <taxon>Basidiomycota</taxon>
        <taxon>Agaricomycotina</taxon>
        <taxon>Agaricomycetes</taxon>
        <taxon>Hymenochaetales</taxon>
        <taxon>Schizoporaceae</taxon>
        <taxon>Schizopora</taxon>
    </lineage>
</organism>
<dbReference type="InterPro" id="IPR018626">
    <property type="entry name" value="LCHN/Anr2"/>
</dbReference>
<reference evidence="2 3" key="1">
    <citation type="submission" date="2015-04" db="EMBL/GenBank/DDBJ databases">
        <title>Complete genome sequence of Schizopora paradoxa KUC8140, a cosmopolitan wood degrader in East Asia.</title>
        <authorList>
            <consortium name="DOE Joint Genome Institute"/>
            <person name="Min B."/>
            <person name="Park H."/>
            <person name="Jang Y."/>
            <person name="Kim J.-J."/>
            <person name="Kim K.H."/>
            <person name="Pangilinan J."/>
            <person name="Lipzen A."/>
            <person name="Riley R."/>
            <person name="Grigoriev I.V."/>
            <person name="Spatafora J.W."/>
            <person name="Choi I.-G."/>
        </authorList>
    </citation>
    <scope>NUCLEOTIDE SEQUENCE [LARGE SCALE GENOMIC DNA]</scope>
    <source>
        <strain evidence="2 3">KUC8140</strain>
    </source>
</reference>
<dbReference type="OrthoDB" id="2152680at2759"/>
<dbReference type="InterPro" id="IPR053056">
    <property type="entry name" value="Lipid_Metab_Assoc_Protein"/>
</dbReference>
<keyword evidence="3" id="KW-1185">Reference proteome</keyword>
<dbReference type="EMBL" id="KQ085985">
    <property type="protein sequence ID" value="KLO12097.1"/>
    <property type="molecule type" value="Genomic_DNA"/>
</dbReference>
<dbReference type="PANTHER" id="PTHR28153">
    <property type="entry name" value="PROTEIN, PUTATIVE-RELATED"/>
    <property type="match status" value="1"/>
</dbReference>
<sequence>MSAAQPLSVLNIVAIFHASFHPTKGNVVDWALKAFEGIDLDGVEFSVLPSGLHLVERDTVYFSHGPHSGVAVFRRRPTSSQGHRGFRLSSMGILLSESPRPRPWQHVESLRSLADSIYSTADARESEENAADNSSNELGSDPPSKGLLCGSDLTDKDFESAREWFEKRKASSLAELDTWKGWSDELDGELASQNTPSYHLPHLLRILGLTSLTLYKFVLSRRRIMIYTLPPVEVAGIMAWVASDLCREHHAAPRHQTLGTPIESLLNSESKEDRVTQRSAPKVLGMVTLSDLQRLEKETAKGDGWIACTTDAIFMEKPQYYDLIIDLSTSTPSKSSRPTLYMSKPTRSSTNGKKKPGWKLEAVRYTWSDVKIWTELDRILKLNSAQANHLHIPHTHAGGDTAQGTSIWADAFQMYEDVCVLCATLWIGSSTWRSNSQLSFSSHNAGGSGSGGWGSVHLEGDDDWSIDGAHMRNLGQGIEGRKTSDEEQYTLMRNLGQGIEGRPSGSGGRQGLVNSPPKPSRRASATKSKSKDGNLVVEGVEEVQNEEASLELHRQNVQTTLALLQTFHANTVFLLSKLHETMPPPSSPSLQVPVLSRYTRLASEVEDDETETIVLTQRDMLTLELGLMSELDSKFVEWLADAEGYSGPGTGRRVVVKRGWQEIIGLVFGAR</sequence>
<dbReference type="Proteomes" id="UP000053477">
    <property type="component" value="Unassembled WGS sequence"/>
</dbReference>
<protein>
    <recommendedName>
        <fullName evidence="4">DUF4484 domain-containing protein</fullName>
    </recommendedName>
</protein>
<feature type="region of interest" description="Disordered" evidence="1">
    <location>
        <begin position="332"/>
        <end position="355"/>
    </location>
</feature>